<evidence type="ECO:0000259" key="7">
    <source>
        <dbReference type="Pfam" id="PF12851"/>
    </source>
</evidence>
<dbReference type="GO" id="GO:0046872">
    <property type="term" value="F:metal ion binding"/>
    <property type="evidence" value="ECO:0007669"/>
    <property type="project" value="UniProtKB-KW"/>
</dbReference>
<dbReference type="EMBL" id="CCYA01000221">
    <property type="protein sequence ID" value="CEH13706.1"/>
    <property type="molecule type" value="Genomic_DNA"/>
</dbReference>
<reference evidence="8 9" key="1">
    <citation type="submission" date="2014-09" db="EMBL/GenBank/DDBJ databases">
        <authorList>
            <person name="Magalhaes I.L.F."/>
            <person name="Oliveira U."/>
            <person name="Santos F.R."/>
            <person name="Vidigal T.H.D.A."/>
            <person name="Brescovit A.D."/>
            <person name="Santos A.J."/>
        </authorList>
    </citation>
    <scope>NUCLEOTIDE SEQUENCE [LARGE SCALE GENOMIC DNA]</scope>
</reference>
<evidence type="ECO:0000256" key="3">
    <source>
        <dbReference type="ARBA" id="ARBA00022964"/>
    </source>
</evidence>
<feature type="region of interest" description="Disordered" evidence="6">
    <location>
        <begin position="204"/>
        <end position="317"/>
    </location>
</feature>
<sequence>MKARSGLRTRSHHRLEALLSTQTRSLHIQLVGHIDNLASLSVAQREHLTFERLLERSNNIAAAIQSPHVVWHRVHFPEKIQQRPSPLPIQFEQFKATVGLPPQHSLAPSQTSINVRVTVCHAFSLLDAADAALNDDDDGPASLEMQVKQARRARGMQLKTDTWKKADGRLHFNGGRNQPEYDFLMDRNGIHLYSQQWSEPLLQRHPTTPADELPHCNDAGATNARPCGTRPRRPSNAKSDDTRPSPLSRANKAKSDDACSSPSPSRTWRSSTSPPRTRATNAKPSDSTPPSSSRTREARDLPPHTPATWTANAKPWQLSTEERATQKAFLLKQAQHVDDILAERQRANKATRRRLKQSRSPKAERAHYEAMRKLKAWEAHCEESYRNWMLWARALHLPAKAIERSRGQSFGCMHALLCAPGTSAAAMKEDNYNVEIKDNKETLLPFIYGKEMTSTRKRMASLFALASPRVFELYNNVRLLLLNIAPHRLAAGTSRQVAKEMNRCCAALVAPFSSLAVNMPSDRTALGVHRDKKDAKFGMCMVMPVGAFDGAPLKLPDLGITFHNKPQDLSLFPSALLRHGNGKMQAGVRMSIVCFTQSAILEEHSRLPVVDDFPRWRPLNIVDGGAVRQLS</sequence>
<dbReference type="OrthoDB" id="2535938at2759"/>
<keyword evidence="2" id="KW-0479">Metal-binding</keyword>
<feature type="compositionally biased region" description="Low complexity" evidence="6">
    <location>
        <begin position="260"/>
        <end position="293"/>
    </location>
</feature>
<keyword evidence="3" id="KW-0223">Dioxygenase</keyword>
<dbReference type="Gene3D" id="3.60.130.30">
    <property type="match status" value="1"/>
</dbReference>
<organism evidence="8 9">
    <name type="scientific">Ceraceosorus bombacis</name>
    <dbReference type="NCBI Taxonomy" id="401625"/>
    <lineage>
        <taxon>Eukaryota</taxon>
        <taxon>Fungi</taxon>
        <taxon>Dikarya</taxon>
        <taxon>Basidiomycota</taxon>
        <taxon>Ustilaginomycotina</taxon>
        <taxon>Exobasidiomycetes</taxon>
        <taxon>Ceraceosorales</taxon>
        <taxon>Ceraceosoraceae</taxon>
        <taxon>Ceraceosorus</taxon>
    </lineage>
</organism>
<keyword evidence="4" id="KW-0560">Oxidoreductase</keyword>
<name>A0A0N7L9G3_9BASI</name>
<evidence type="ECO:0000256" key="5">
    <source>
        <dbReference type="ARBA" id="ARBA00023004"/>
    </source>
</evidence>
<dbReference type="AlphaFoldDB" id="A0A0N7L9G3"/>
<feature type="domain" description="2OGFeDO JBP1/TET oxygenase" evidence="7">
    <location>
        <begin position="452"/>
        <end position="596"/>
    </location>
</feature>
<dbReference type="STRING" id="401625.A0A0N7L9G3"/>
<dbReference type="Proteomes" id="UP000054845">
    <property type="component" value="Unassembled WGS sequence"/>
</dbReference>
<evidence type="ECO:0000256" key="1">
    <source>
        <dbReference type="ARBA" id="ARBA00001954"/>
    </source>
</evidence>
<accession>A0A0N7L9G3</accession>
<protein>
    <recommendedName>
        <fullName evidence="7">2OGFeDO JBP1/TET oxygenase domain-containing protein</fullName>
    </recommendedName>
</protein>
<proteinExistence type="predicted"/>
<evidence type="ECO:0000256" key="4">
    <source>
        <dbReference type="ARBA" id="ARBA00023002"/>
    </source>
</evidence>
<keyword evidence="9" id="KW-1185">Reference proteome</keyword>
<dbReference type="Pfam" id="PF12851">
    <property type="entry name" value="Tet_JBP"/>
    <property type="match status" value="1"/>
</dbReference>
<keyword evidence="5" id="KW-0408">Iron</keyword>
<evidence type="ECO:0000313" key="9">
    <source>
        <dbReference type="Proteomes" id="UP000054845"/>
    </source>
</evidence>
<evidence type="ECO:0000313" key="8">
    <source>
        <dbReference type="EMBL" id="CEH13706.1"/>
    </source>
</evidence>
<comment type="cofactor">
    <cofactor evidence="1">
        <name>Fe(2+)</name>
        <dbReference type="ChEBI" id="CHEBI:29033"/>
    </cofactor>
</comment>
<dbReference type="GO" id="GO:0051213">
    <property type="term" value="F:dioxygenase activity"/>
    <property type="evidence" value="ECO:0007669"/>
    <property type="project" value="UniProtKB-KW"/>
</dbReference>
<evidence type="ECO:0000256" key="2">
    <source>
        <dbReference type="ARBA" id="ARBA00022723"/>
    </source>
</evidence>
<evidence type="ECO:0000256" key="6">
    <source>
        <dbReference type="SAM" id="MobiDB-lite"/>
    </source>
</evidence>
<dbReference type="InterPro" id="IPR024779">
    <property type="entry name" value="2OGFeDO_JBP1/TET_oxygenase_dom"/>
</dbReference>